<evidence type="ECO:0000256" key="16">
    <source>
        <dbReference type="SAM" id="Coils"/>
    </source>
</evidence>
<dbReference type="Pfam" id="PF01094">
    <property type="entry name" value="ANF_receptor"/>
    <property type="match status" value="1"/>
</dbReference>
<proteinExistence type="inferred from homology"/>
<evidence type="ECO:0000313" key="21">
    <source>
        <dbReference type="EnsemblMetazoa" id="GMOY011942-PA"/>
    </source>
</evidence>
<dbReference type="CDD" id="cd14042">
    <property type="entry name" value="PK_GC-A_B"/>
    <property type="match status" value="1"/>
</dbReference>
<protein>
    <recommendedName>
        <fullName evidence="3 15">Guanylate cyclase</fullName>
        <ecNumber evidence="3 15">4.6.1.2</ecNumber>
    </recommendedName>
</protein>
<dbReference type="SUPFAM" id="SSF55073">
    <property type="entry name" value="Nucleotide cyclase"/>
    <property type="match status" value="1"/>
</dbReference>
<keyword evidence="16" id="KW-0175">Coiled coil</keyword>
<dbReference type="Pfam" id="PF00211">
    <property type="entry name" value="Guanylate_cyc"/>
    <property type="match status" value="1"/>
</dbReference>
<feature type="transmembrane region" description="Helical" evidence="18">
    <location>
        <begin position="220"/>
        <end position="239"/>
    </location>
</feature>
<evidence type="ECO:0000256" key="3">
    <source>
        <dbReference type="ARBA" id="ARBA00012202"/>
    </source>
</evidence>
<dbReference type="EC" id="4.6.1.2" evidence="3 15"/>
<dbReference type="PROSITE" id="PS00452">
    <property type="entry name" value="GUANYLATE_CYCLASE_1"/>
    <property type="match status" value="1"/>
</dbReference>
<evidence type="ECO:0000256" key="7">
    <source>
        <dbReference type="ARBA" id="ARBA00022989"/>
    </source>
</evidence>
<dbReference type="Gene3D" id="3.30.70.1230">
    <property type="entry name" value="Nucleotide cyclase"/>
    <property type="match status" value="1"/>
</dbReference>
<dbReference type="GO" id="GO:0005886">
    <property type="term" value="C:plasma membrane"/>
    <property type="evidence" value="ECO:0007669"/>
    <property type="project" value="TreeGrafter"/>
</dbReference>
<dbReference type="SUPFAM" id="SSF53822">
    <property type="entry name" value="Periplasmic binding protein-like I"/>
    <property type="match status" value="1"/>
</dbReference>
<keyword evidence="5" id="KW-0732">Signal</keyword>
<comment type="catalytic activity">
    <reaction evidence="1 15">
        <text>GTP = 3',5'-cyclic GMP + diphosphate</text>
        <dbReference type="Rhea" id="RHEA:13665"/>
        <dbReference type="ChEBI" id="CHEBI:33019"/>
        <dbReference type="ChEBI" id="CHEBI:37565"/>
        <dbReference type="ChEBI" id="CHEBI:57746"/>
        <dbReference type="EC" id="4.6.1.2"/>
    </reaction>
</comment>
<dbReference type="PROSITE" id="PS50011">
    <property type="entry name" value="PROTEIN_KINASE_DOM"/>
    <property type="match status" value="1"/>
</dbReference>
<dbReference type="FunFam" id="3.40.50.2300:FF:000403">
    <property type="entry name" value="Guanylate cyclase"/>
    <property type="match status" value="1"/>
</dbReference>
<dbReference type="GO" id="GO:0007168">
    <property type="term" value="P:receptor guanylyl cyclase signaling pathway"/>
    <property type="evidence" value="ECO:0007669"/>
    <property type="project" value="TreeGrafter"/>
</dbReference>
<evidence type="ECO:0000256" key="12">
    <source>
        <dbReference type="ARBA" id="ARBA00023239"/>
    </source>
</evidence>
<sequence length="1777" mass="199274">MAVFEQHSHVSVWWFPREFCQSRFGEYRESGTNSCTLISLILADKIAKEQIFSQKAKTLPQRAVEVFGDAMNEGNTVYSRVFESKDDNGRRRRAPNLNIPEAIAALANSDFIEFQLQEWFYTHLTASPTKETYHRSVASRIAQVLKLGVQLFRQPSSNTRAKNLFAALIADSRTTIFIFEFPINIISFFDSHQHGRQSGAVVAQCSIDHLEDLCRAMTRWPFRLLLLLSVVLILVPGVISVRDSQNRTIITVGYLTAITGELKDKQGLAISGALTMALDEINNDTNLLPDVVLELRWNDTKGDTVLATKAITQMICDGVAVIFGPEGPCYVEAIVTQSRNIPMISYKCSENRASPIRTFARTEPPDTQVIKSVISLLRYYGWKKFSILHDEVWTTVADLLKQEAIKFNMTINHKESFIDNMPKCCELMLPCCRTGFWYQVVQNTMNGTRIYVFLGTASALVDFMASMDTANLFAKGEYMVIFVDMMTYTPKEAEKYLRKPDQVEHMKTCDESENFSQRARSLLVVASTPPTDSYENFTAKVRQYNLQDPFNFVLPSLFHSNNFIKFVSIYAAYLYDSVRLYAWALDKLLREKKSKLNDNEVHDVASDGIEIVETIISNRTYKSVTGATINIDSNGDSEGNFSVLAYKPFKYSYRENLSCNFHMVPVAHFQQGRDIPVSESSLLGYKLINGSIRVDWPSGGDPPFDEPMCGFANELCKKDDRHITSLVAAGILGLMLFCAGVVTMSIYRKWKIELEIEGLLWKIDINEIKGYSGNDIVSSPSKLSLISAQSFGSRCSNQVFTSTARLRGAVVRIKELRFLRKKDMSREIMKEMRLLRELRHDNVNSFIGACVEPTRILLVTDYCAKGSLYDIIENEDIKLDDLFIASLIHDLIKGMIYIHDSSLVYHGNLKSSNCVVTSRWMLQVADFGLHDLRYCAESESIGEHQHYRNQFWKAPELLRNSHIYGSQKGDVYAFAIIMYEIFSRKGPFGQTMFEPKEIVDLVKKKPIKGDAPFRPELECIIEGELCPDYVLSCITDCWHEDPEVRPDFPTIRNRLKKMRGGKTKNIMDQMMEMMEKYANNLEDIVNERTRLLCEEKRKTEDLLHRMLPQSVAEKLTMGLGVEPVSYDLVTIYFSDIVGFTAMSAESTPLQVVNFLNDLYTVFDRIIRGYDVYKVETIGDAYMVVSGLPIKNGNRHAGEIASMALELLQAVKQHRIAHRPNETLRLRIGIHTGPVVAGVVGLTMPRYCLFGDTVNTASRMESTGEALKIHISSKCKDALDKLEGYITEKRGVVHMKGKGEVITYWLIGATEKAIQKKPVDMTDLPPPLFCRPRRSPKLNSDSRQPSIIGMPYGANGSRRQSSVPKADIESNYSLQGSTYQMQRDSPRLPPKCYERLATNGFGSFQGNSIPERISYYGSVGIGVAGKVLDVAQLSHNTLEHSEMNCDSNSVGINYSVGVIAISNDFSQKPLAMVRPHRRINSTTLTDEIYGSGVICDNTVFAAHNLREALSLDPIPFQLRKRHESVKLPPSKLKKNNSRSLDTGVALISANPNGEIDNASGLPIRQHREAKAGVASDVATTEQLGGEDIGLLIAYDNGDVNLQNSPTIVPVGSSLLNRRRSGGGFLGSPTPLLTTLPYKHLNNNCNGDLTIEEDVQSPLLQRQPYPSSVSAGMDRSKRWHSLETIEHHTGNSVSYADDIDGTQASSSVIPKITKKSARNASGEGNSSSLFNRLVSIFHVNGKRTSEASLRRVGILPSAVRRVPGFSDMGRTNRDRESIV</sequence>
<evidence type="ECO:0000259" key="19">
    <source>
        <dbReference type="PROSITE" id="PS50011"/>
    </source>
</evidence>
<name>A0A1B0GF71_GLOMM</name>
<dbReference type="SMART" id="SM00044">
    <property type="entry name" value="CYCc"/>
    <property type="match status" value="1"/>
</dbReference>
<comment type="subcellular location">
    <subcellularLocation>
        <location evidence="2">Membrane</location>
        <topology evidence="2">Single-pass type I membrane protein</topology>
    </subcellularLocation>
</comment>
<keyword evidence="11" id="KW-0325">Glycoprotein</keyword>
<keyword evidence="12 14" id="KW-0456">Lyase</keyword>
<evidence type="ECO:0000256" key="10">
    <source>
        <dbReference type="ARBA" id="ARBA00023170"/>
    </source>
</evidence>
<dbReference type="PANTHER" id="PTHR11920:SF474">
    <property type="entry name" value="RECEPTOR-TYPE GUANYLATE CYCLASE GYC76C"/>
    <property type="match status" value="1"/>
</dbReference>
<dbReference type="STRING" id="37546.A0A1B0GF71"/>
<dbReference type="InterPro" id="IPR001245">
    <property type="entry name" value="Ser-Thr/Tyr_kinase_cat_dom"/>
</dbReference>
<feature type="region of interest" description="Disordered" evidence="17">
    <location>
        <begin position="1323"/>
        <end position="1364"/>
    </location>
</feature>
<evidence type="ECO:0000256" key="5">
    <source>
        <dbReference type="ARBA" id="ARBA00022729"/>
    </source>
</evidence>
<dbReference type="Gene3D" id="6.10.250.780">
    <property type="match status" value="1"/>
</dbReference>
<feature type="domain" description="Guanylate cyclase" evidence="20">
    <location>
        <begin position="1130"/>
        <end position="1260"/>
    </location>
</feature>
<dbReference type="InterPro" id="IPR028082">
    <property type="entry name" value="Peripla_BP_I"/>
</dbReference>
<dbReference type="GO" id="GO:0004016">
    <property type="term" value="F:adenylate cyclase activity"/>
    <property type="evidence" value="ECO:0007669"/>
    <property type="project" value="TreeGrafter"/>
</dbReference>
<dbReference type="EnsemblMetazoa" id="GMOY011942-RA">
    <property type="protein sequence ID" value="GMOY011942-PA"/>
    <property type="gene ID" value="GMOY011942"/>
</dbReference>
<keyword evidence="4 18" id="KW-0812">Transmembrane</keyword>
<evidence type="ECO:0000256" key="17">
    <source>
        <dbReference type="SAM" id="MobiDB-lite"/>
    </source>
</evidence>
<dbReference type="InterPro" id="IPR000719">
    <property type="entry name" value="Prot_kinase_dom"/>
</dbReference>
<keyword evidence="10" id="KW-0675">Receptor</keyword>
<dbReference type="PROSITE" id="PS50125">
    <property type="entry name" value="GUANYLATE_CYCLASE_2"/>
    <property type="match status" value="1"/>
</dbReference>
<keyword evidence="13 15" id="KW-0141">cGMP biosynthesis</keyword>
<dbReference type="InterPro" id="IPR001828">
    <property type="entry name" value="ANF_lig-bd_rcpt"/>
</dbReference>
<dbReference type="Pfam" id="PF07714">
    <property type="entry name" value="PK_Tyr_Ser-Thr"/>
    <property type="match status" value="1"/>
</dbReference>
<accession>A0A1B0GF71</accession>
<evidence type="ECO:0000256" key="18">
    <source>
        <dbReference type="SAM" id="Phobius"/>
    </source>
</evidence>
<feature type="transmembrane region" description="Helical" evidence="18">
    <location>
        <begin position="726"/>
        <end position="747"/>
    </location>
</feature>
<evidence type="ECO:0000256" key="15">
    <source>
        <dbReference type="RuleBase" id="RU003431"/>
    </source>
</evidence>
<dbReference type="GO" id="GO:0001653">
    <property type="term" value="F:peptide receptor activity"/>
    <property type="evidence" value="ECO:0007669"/>
    <property type="project" value="TreeGrafter"/>
</dbReference>
<dbReference type="FunFam" id="1.10.510.10:FF:000545">
    <property type="entry name" value="Guanylate cyclase"/>
    <property type="match status" value="1"/>
</dbReference>
<dbReference type="InterPro" id="IPR029787">
    <property type="entry name" value="Nucleotide_cyclase"/>
</dbReference>
<comment type="similarity">
    <text evidence="14">Belongs to the adenylyl cyclase class-4/guanylyl cyclase family.</text>
</comment>
<dbReference type="Proteomes" id="UP000092444">
    <property type="component" value="Unassembled WGS sequence"/>
</dbReference>
<evidence type="ECO:0000256" key="9">
    <source>
        <dbReference type="ARBA" id="ARBA00023136"/>
    </source>
</evidence>
<evidence type="ECO:0000256" key="6">
    <source>
        <dbReference type="ARBA" id="ARBA00022741"/>
    </source>
</evidence>
<dbReference type="GO" id="GO:0005524">
    <property type="term" value="F:ATP binding"/>
    <property type="evidence" value="ECO:0007669"/>
    <property type="project" value="InterPro"/>
</dbReference>
<dbReference type="GO" id="GO:0004672">
    <property type="term" value="F:protein kinase activity"/>
    <property type="evidence" value="ECO:0007669"/>
    <property type="project" value="InterPro"/>
</dbReference>
<dbReference type="InterPro" id="IPR050401">
    <property type="entry name" value="Cyclic_nucleotide_synthase"/>
</dbReference>
<evidence type="ECO:0000259" key="20">
    <source>
        <dbReference type="PROSITE" id="PS50125"/>
    </source>
</evidence>
<keyword evidence="22" id="KW-1185">Reference proteome</keyword>
<keyword evidence="9 18" id="KW-0472">Membrane</keyword>
<keyword evidence="6" id="KW-0547">Nucleotide-binding</keyword>
<evidence type="ECO:0000256" key="4">
    <source>
        <dbReference type="ARBA" id="ARBA00022692"/>
    </source>
</evidence>
<evidence type="ECO:0000256" key="8">
    <source>
        <dbReference type="ARBA" id="ARBA00023134"/>
    </source>
</evidence>
<evidence type="ECO:0000256" key="2">
    <source>
        <dbReference type="ARBA" id="ARBA00004479"/>
    </source>
</evidence>
<dbReference type="InterPro" id="IPR011009">
    <property type="entry name" value="Kinase-like_dom_sf"/>
</dbReference>
<evidence type="ECO:0000256" key="13">
    <source>
        <dbReference type="ARBA" id="ARBA00023293"/>
    </source>
</evidence>
<organism evidence="21 22">
    <name type="scientific">Glossina morsitans morsitans</name>
    <name type="common">Savannah tsetse fly</name>
    <dbReference type="NCBI Taxonomy" id="37546"/>
    <lineage>
        <taxon>Eukaryota</taxon>
        <taxon>Metazoa</taxon>
        <taxon>Ecdysozoa</taxon>
        <taxon>Arthropoda</taxon>
        <taxon>Hexapoda</taxon>
        <taxon>Insecta</taxon>
        <taxon>Pterygota</taxon>
        <taxon>Neoptera</taxon>
        <taxon>Endopterygota</taxon>
        <taxon>Diptera</taxon>
        <taxon>Brachycera</taxon>
        <taxon>Muscomorpha</taxon>
        <taxon>Hippoboscoidea</taxon>
        <taxon>Glossinidae</taxon>
        <taxon>Glossina</taxon>
    </lineage>
</organism>
<dbReference type="InterPro" id="IPR001054">
    <property type="entry name" value="A/G_cyclase"/>
</dbReference>
<evidence type="ECO:0000313" key="22">
    <source>
        <dbReference type="Proteomes" id="UP000092444"/>
    </source>
</evidence>
<dbReference type="PhylomeDB" id="A0A1B0GF71"/>
<dbReference type="CDD" id="cd07302">
    <property type="entry name" value="CHD"/>
    <property type="match status" value="1"/>
</dbReference>
<dbReference type="PANTHER" id="PTHR11920">
    <property type="entry name" value="GUANYLYL CYCLASE"/>
    <property type="match status" value="1"/>
</dbReference>
<evidence type="ECO:0000256" key="14">
    <source>
        <dbReference type="RuleBase" id="RU000405"/>
    </source>
</evidence>
<dbReference type="SUPFAM" id="SSF56112">
    <property type="entry name" value="Protein kinase-like (PK-like)"/>
    <property type="match status" value="1"/>
</dbReference>
<evidence type="ECO:0000256" key="11">
    <source>
        <dbReference type="ARBA" id="ARBA00023180"/>
    </source>
</evidence>
<dbReference type="FunFam" id="3.30.70.1230:FF:000019">
    <property type="entry name" value="Guanylate cyclase"/>
    <property type="match status" value="1"/>
</dbReference>
<keyword evidence="8" id="KW-0342">GTP-binding</keyword>
<dbReference type="Gene3D" id="1.10.510.10">
    <property type="entry name" value="Transferase(Phosphotransferase) domain 1"/>
    <property type="match status" value="1"/>
</dbReference>
<dbReference type="GO" id="GO:0004383">
    <property type="term" value="F:guanylate cyclase activity"/>
    <property type="evidence" value="ECO:0007669"/>
    <property type="project" value="UniProtKB-EC"/>
</dbReference>
<dbReference type="VEuPathDB" id="VectorBase:GMOY011942"/>
<evidence type="ECO:0000256" key="1">
    <source>
        <dbReference type="ARBA" id="ARBA00001436"/>
    </source>
</evidence>
<reference evidence="21" key="1">
    <citation type="submission" date="2020-05" db="UniProtKB">
        <authorList>
            <consortium name="EnsemblMetazoa"/>
        </authorList>
    </citation>
    <scope>IDENTIFICATION</scope>
    <source>
        <strain evidence="21">Yale</strain>
    </source>
</reference>
<feature type="coiled-coil region" evidence="16">
    <location>
        <begin position="1067"/>
        <end position="1094"/>
    </location>
</feature>
<keyword evidence="7 18" id="KW-1133">Transmembrane helix</keyword>
<dbReference type="Gene3D" id="3.40.50.2300">
    <property type="match status" value="2"/>
</dbReference>
<dbReference type="InterPro" id="IPR018297">
    <property type="entry name" value="A/G_cyclase_CS"/>
</dbReference>
<dbReference type="EMBL" id="CCAG010012768">
    <property type="status" value="NOT_ANNOTATED_CDS"/>
    <property type="molecule type" value="Genomic_DNA"/>
</dbReference>
<dbReference type="GO" id="GO:0035556">
    <property type="term" value="P:intracellular signal transduction"/>
    <property type="evidence" value="ECO:0007669"/>
    <property type="project" value="InterPro"/>
</dbReference>
<dbReference type="CDD" id="cd06370">
    <property type="entry name" value="PBP1_SAP_GC-like"/>
    <property type="match status" value="1"/>
</dbReference>
<dbReference type="GO" id="GO:0005525">
    <property type="term" value="F:GTP binding"/>
    <property type="evidence" value="ECO:0007669"/>
    <property type="project" value="UniProtKB-KW"/>
</dbReference>
<feature type="domain" description="Protein kinase" evidence="19">
    <location>
        <begin position="785"/>
        <end position="1058"/>
    </location>
</feature>